<evidence type="ECO:0000256" key="1">
    <source>
        <dbReference type="ARBA" id="ARBA00004162"/>
    </source>
</evidence>
<evidence type="ECO:0000256" key="6">
    <source>
        <dbReference type="ARBA" id="ARBA00023136"/>
    </source>
</evidence>
<dbReference type="GO" id="GO:0015031">
    <property type="term" value="P:protein transport"/>
    <property type="evidence" value="ECO:0007669"/>
    <property type="project" value="UniProtKB-KW"/>
</dbReference>
<keyword evidence="3" id="KW-1003">Cell membrane</keyword>
<evidence type="ECO:0000256" key="2">
    <source>
        <dbReference type="ARBA" id="ARBA00005811"/>
    </source>
</evidence>
<sequence>MRIDMPPRRPRGESIIPMINVVFLLLIFFLLTAQITQSPPFELEPPESEAEISSRHGEEQRDRNVLYVSTAGELAYNETRGDDIWAEIGARKGGAPLEIRADKGVNATQVAALLKRLREISDAGAQLVVSGG</sequence>
<feature type="region of interest" description="Disordered" evidence="8">
    <location>
        <begin position="40"/>
        <end position="61"/>
    </location>
</feature>
<evidence type="ECO:0000256" key="8">
    <source>
        <dbReference type="SAM" id="MobiDB-lite"/>
    </source>
</evidence>
<comment type="subcellular location">
    <subcellularLocation>
        <location evidence="1">Cell membrane</location>
        <topology evidence="1">Single-pass membrane protein</topology>
    </subcellularLocation>
    <subcellularLocation>
        <location evidence="7">Cell membrane</location>
        <topology evidence="7">Single-pass type II membrane protein</topology>
    </subcellularLocation>
</comment>
<keyword evidence="5" id="KW-1133">Transmembrane helix</keyword>
<comment type="similarity">
    <text evidence="2 7">Belongs to the ExbD/TolR family.</text>
</comment>
<dbReference type="Pfam" id="PF02472">
    <property type="entry name" value="ExbD"/>
    <property type="match status" value="1"/>
</dbReference>
<dbReference type="AlphaFoldDB" id="A0A3R7Q1F6"/>
<evidence type="ECO:0000256" key="3">
    <source>
        <dbReference type="ARBA" id="ARBA00022475"/>
    </source>
</evidence>
<dbReference type="PANTHER" id="PTHR30558">
    <property type="entry name" value="EXBD MEMBRANE COMPONENT OF PMF-DRIVEN MACROMOLECULE IMPORT SYSTEM"/>
    <property type="match status" value="1"/>
</dbReference>
<protein>
    <submittedName>
        <fullName evidence="9">Biopolymer transporter ExbD</fullName>
    </submittedName>
</protein>
<comment type="caution">
    <text evidence="9">The sequence shown here is derived from an EMBL/GenBank/DDBJ whole genome shotgun (WGS) entry which is preliminary data.</text>
</comment>
<keyword evidence="6" id="KW-0472">Membrane</keyword>
<dbReference type="EMBL" id="PXNQ02000009">
    <property type="protein sequence ID" value="RNF33675.1"/>
    <property type="molecule type" value="Genomic_DNA"/>
</dbReference>
<reference evidence="9" key="1">
    <citation type="submission" date="2018-05" db="EMBL/GenBank/DDBJ databases">
        <title>Reclassification of Methylarcula marina and Methylarcula terricola as Paracoccus methylarcula sp.nov., comb.nov. and Paracoccus terricola comb.nov.</title>
        <authorList>
            <person name="Shmareva M.N."/>
            <person name="Doronina N.V."/>
            <person name="Vasilenko O.V."/>
            <person name="Tarlachkov S.V."/>
            <person name="Trotsenko Y.A."/>
        </authorList>
    </citation>
    <scope>NUCLEOTIDE SEQUENCE [LARGE SCALE GENOMIC DNA]</scope>
    <source>
        <strain evidence="9">VKM B-2159</strain>
    </source>
</reference>
<dbReference type="GO" id="GO:0022857">
    <property type="term" value="F:transmembrane transporter activity"/>
    <property type="evidence" value="ECO:0007669"/>
    <property type="project" value="InterPro"/>
</dbReference>
<evidence type="ECO:0000256" key="7">
    <source>
        <dbReference type="RuleBase" id="RU003879"/>
    </source>
</evidence>
<name>A0A3R7Q1F6_9RHOB</name>
<keyword evidence="7" id="KW-0813">Transport</keyword>
<dbReference type="GO" id="GO:0005886">
    <property type="term" value="C:plasma membrane"/>
    <property type="evidence" value="ECO:0007669"/>
    <property type="project" value="UniProtKB-SubCell"/>
</dbReference>
<dbReference type="OrthoDB" id="8479787at2"/>
<gene>
    <name evidence="9" type="ORF">A7A09_014355</name>
</gene>
<keyword evidence="4 7" id="KW-0812">Transmembrane</keyword>
<proteinExistence type="inferred from homology"/>
<dbReference type="InterPro" id="IPR003400">
    <property type="entry name" value="ExbD"/>
</dbReference>
<keyword evidence="10" id="KW-1185">Reference proteome</keyword>
<dbReference type="RefSeq" id="WP_106692055.1">
    <property type="nucleotide sequence ID" value="NZ_PXNQ02000009.1"/>
</dbReference>
<evidence type="ECO:0000256" key="5">
    <source>
        <dbReference type="ARBA" id="ARBA00022989"/>
    </source>
</evidence>
<dbReference type="Proteomes" id="UP000238137">
    <property type="component" value="Unassembled WGS sequence"/>
</dbReference>
<organism evidence="9 10">
    <name type="scientific">Paracoccus methylarcula</name>
    <dbReference type="NCBI Taxonomy" id="72022"/>
    <lineage>
        <taxon>Bacteria</taxon>
        <taxon>Pseudomonadati</taxon>
        <taxon>Pseudomonadota</taxon>
        <taxon>Alphaproteobacteria</taxon>
        <taxon>Rhodobacterales</taxon>
        <taxon>Paracoccaceae</taxon>
        <taxon>Paracoccus</taxon>
    </lineage>
</organism>
<evidence type="ECO:0000256" key="4">
    <source>
        <dbReference type="ARBA" id="ARBA00022692"/>
    </source>
</evidence>
<evidence type="ECO:0000313" key="9">
    <source>
        <dbReference type="EMBL" id="RNF33675.1"/>
    </source>
</evidence>
<feature type="compositionally biased region" description="Basic and acidic residues" evidence="8">
    <location>
        <begin position="52"/>
        <end position="61"/>
    </location>
</feature>
<keyword evidence="7" id="KW-0653">Protein transport</keyword>
<evidence type="ECO:0000313" key="10">
    <source>
        <dbReference type="Proteomes" id="UP000238137"/>
    </source>
</evidence>
<accession>A0A3R7Q1F6</accession>